<dbReference type="Proteomes" id="UP000622610">
    <property type="component" value="Unassembled WGS sequence"/>
</dbReference>
<keyword evidence="5 8" id="KW-0057">Aromatic amino acid biosynthesis</keyword>
<evidence type="ECO:0000256" key="3">
    <source>
        <dbReference type="ARBA" id="ARBA00022605"/>
    </source>
</evidence>
<dbReference type="InterPro" id="IPR018204">
    <property type="entry name" value="Trp_synthase_alpha_AS"/>
</dbReference>
<feature type="active site" description="Proton acceptor" evidence="8">
    <location>
        <position position="51"/>
    </location>
</feature>
<dbReference type="NCBIfam" id="TIGR00262">
    <property type="entry name" value="trpA"/>
    <property type="match status" value="1"/>
</dbReference>
<comment type="caution">
    <text evidence="10">The sequence shown here is derived from an EMBL/GenBank/DDBJ whole genome shotgun (WGS) entry which is preliminary data.</text>
</comment>
<reference evidence="10" key="2">
    <citation type="submission" date="2020-09" db="EMBL/GenBank/DDBJ databases">
        <authorList>
            <person name="Sun Q."/>
            <person name="Sedlacek I."/>
        </authorList>
    </citation>
    <scope>NUCLEOTIDE SEQUENCE</scope>
    <source>
        <strain evidence="10">CCM 8433</strain>
    </source>
</reference>
<comment type="similarity">
    <text evidence="8 9">Belongs to the TrpA family.</text>
</comment>
<evidence type="ECO:0000313" key="11">
    <source>
        <dbReference type="Proteomes" id="UP000622610"/>
    </source>
</evidence>
<dbReference type="InterPro" id="IPR002028">
    <property type="entry name" value="Trp_synthase_suA"/>
</dbReference>
<keyword evidence="11" id="KW-1185">Reference proteome</keyword>
<dbReference type="EC" id="4.2.1.20" evidence="8"/>
<comment type="subunit">
    <text evidence="2 8">Tetramer of two alpha and two beta chains.</text>
</comment>
<evidence type="ECO:0000256" key="6">
    <source>
        <dbReference type="ARBA" id="ARBA00023239"/>
    </source>
</evidence>
<gene>
    <name evidence="8 10" type="primary">trpA</name>
    <name evidence="10" type="ORF">GCM10011482_21920</name>
</gene>
<keyword evidence="3 8" id="KW-0028">Amino-acid biosynthesis</keyword>
<reference evidence="10" key="1">
    <citation type="journal article" date="2014" name="Int. J. Syst. Evol. Microbiol.">
        <title>Complete genome sequence of Corynebacterium casei LMG S-19264T (=DSM 44701T), isolated from a smear-ripened cheese.</title>
        <authorList>
            <consortium name="US DOE Joint Genome Institute (JGI-PGF)"/>
            <person name="Walter F."/>
            <person name="Albersmeier A."/>
            <person name="Kalinowski J."/>
            <person name="Ruckert C."/>
        </authorList>
    </citation>
    <scope>NUCLEOTIDE SEQUENCE</scope>
    <source>
        <strain evidence="10">CCM 8433</strain>
    </source>
</reference>
<dbReference type="RefSeq" id="WP_188368364.1">
    <property type="nucleotide sequence ID" value="NZ_BMDT01000012.1"/>
</dbReference>
<evidence type="ECO:0000256" key="9">
    <source>
        <dbReference type="RuleBase" id="RU003662"/>
    </source>
</evidence>
<sequence>MTEKSLTTYLQDKKAKGQKLFIPYIVAGGSGLERLEEEIQMLADSGATAIELGIPFSDPVADGPIIQKSAQQAFAHQVTFAKIVAMLQKINAPVPIILMGYANSFLRFGFERLLKELESTDVKGLIIPDIPYEHQELILPALDQTDIALVQLVTLMSKKERIEQLVKGAQGFIYAVTVNGTTGVNQTYRESLDKHLADITELSEIPVLAGFGVSERAHVERFNTCCDGVIVGSKIVDSLARKGVKETGKLVLNLTGNAG</sequence>
<comment type="function">
    <text evidence="8">The alpha subunit is responsible for the aldol cleavage of indoleglycerol phosphate to indole and glyceraldehyde 3-phosphate.</text>
</comment>
<comment type="pathway">
    <text evidence="1 8">Amino-acid biosynthesis; L-tryptophan biosynthesis; L-tryptophan from chorismate: step 5/5.</text>
</comment>
<evidence type="ECO:0000256" key="5">
    <source>
        <dbReference type="ARBA" id="ARBA00023141"/>
    </source>
</evidence>
<protein>
    <recommendedName>
        <fullName evidence="8">Tryptophan synthase alpha chain</fullName>
        <ecNumber evidence="8">4.2.1.20</ecNumber>
    </recommendedName>
</protein>
<evidence type="ECO:0000256" key="4">
    <source>
        <dbReference type="ARBA" id="ARBA00022822"/>
    </source>
</evidence>
<evidence type="ECO:0000313" key="10">
    <source>
        <dbReference type="EMBL" id="GGI66538.1"/>
    </source>
</evidence>
<dbReference type="Pfam" id="PF00290">
    <property type="entry name" value="Trp_syntA"/>
    <property type="match status" value="1"/>
</dbReference>
<evidence type="ECO:0000256" key="1">
    <source>
        <dbReference type="ARBA" id="ARBA00004733"/>
    </source>
</evidence>
<evidence type="ECO:0000256" key="8">
    <source>
        <dbReference type="HAMAP-Rule" id="MF_00131"/>
    </source>
</evidence>
<organism evidence="10 11">
    <name type="scientific">Enterococcus alcedinis</name>
    <dbReference type="NCBI Taxonomy" id="1274384"/>
    <lineage>
        <taxon>Bacteria</taxon>
        <taxon>Bacillati</taxon>
        <taxon>Bacillota</taxon>
        <taxon>Bacilli</taxon>
        <taxon>Lactobacillales</taxon>
        <taxon>Enterococcaceae</taxon>
        <taxon>Enterococcus</taxon>
    </lineage>
</organism>
<dbReference type="Gene3D" id="3.20.20.70">
    <property type="entry name" value="Aldolase class I"/>
    <property type="match status" value="1"/>
</dbReference>
<accession>A0A917JGK6</accession>
<evidence type="ECO:0000256" key="7">
    <source>
        <dbReference type="ARBA" id="ARBA00049047"/>
    </source>
</evidence>
<dbReference type="AlphaFoldDB" id="A0A917JGK6"/>
<dbReference type="PANTHER" id="PTHR43406:SF1">
    <property type="entry name" value="TRYPTOPHAN SYNTHASE ALPHA CHAIN, CHLOROPLASTIC"/>
    <property type="match status" value="1"/>
</dbReference>
<comment type="catalytic activity">
    <reaction evidence="7 8">
        <text>(1S,2R)-1-C-(indol-3-yl)glycerol 3-phosphate + L-serine = D-glyceraldehyde 3-phosphate + L-tryptophan + H2O</text>
        <dbReference type="Rhea" id="RHEA:10532"/>
        <dbReference type="ChEBI" id="CHEBI:15377"/>
        <dbReference type="ChEBI" id="CHEBI:33384"/>
        <dbReference type="ChEBI" id="CHEBI:57912"/>
        <dbReference type="ChEBI" id="CHEBI:58866"/>
        <dbReference type="ChEBI" id="CHEBI:59776"/>
        <dbReference type="EC" id="4.2.1.20"/>
    </reaction>
</comment>
<feature type="active site" description="Proton acceptor" evidence="8">
    <location>
        <position position="62"/>
    </location>
</feature>
<name>A0A917JGK6_9ENTE</name>
<keyword evidence="4 8" id="KW-0822">Tryptophan biosynthesis</keyword>
<dbReference type="HAMAP" id="MF_00131">
    <property type="entry name" value="Trp_synth_alpha"/>
    <property type="match status" value="1"/>
</dbReference>
<dbReference type="EMBL" id="BMDT01000012">
    <property type="protein sequence ID" value="GGI66538.1"/>
    <property type="molecule type" value="Genomic_DNA"/>
</dbReference>
<dbReference type="GO" id="GO:0004834">
    <property type="term" value="F:tryptophan synthase activity"/>
    <property type="evidence" value="ECO:0007669"/>
    <property type="project" value="UniProtKB-UniRule"/>
</dbReference>
<dbReference type="InterPro" id="IPR011060">
    <property type="entry name" value="RibuloseP-bd_barrel"/>
</dbReference>
<dbReference type="PROSITE" id="PS00167">
    <property type="entry name" value="TRP_SYNTHASE_ALPHA"/>
    <property type="match status" value="1"/>
</dbReference>
<keyword evidence="6 8" id="KW-0456">Lyase</keyword>
<proteinExistence type="inferred from homology"/>
<dbReference type="SUPFAM" id="SSF51366">
    <property type="entry name" value="Ribulose-phoshate binding barrel"/>
    <property type="match status" value="1"/>
</dbReference>
<dbReference type="InterPro" id="IPR013785">
    <property type="entry name" value="Aldolase_TIM"/>
</dbReference>
<dbReference type="CDD" id="cd04724">
    <property type="entry name" value="Tryptophan_synthase_alpha"/>
    <property type="match status" value="1"/>
</dbReference>
<evidence type="ECO:0000256" key="2">
    <source>
        <dbReference type="ARBA" id="ARBA00011270"/>
    </source>
</evidence>
<dbReference type="GO" id="GO:0005829">
    <property type="term" value="C:cytosol"/>
    <property type="evidence" value="ECO:0007669"/>
    <property type="project" value="TreeGrafter"/>
</dbReference>
<dbReference type="PANTHER" id="PTHR43406">
    <property type="entry name" value="TRYPTOPHAN SYNTHASE, ALPHA CHAIN"/>
    <property type="match status" value="1"/>
</dbReference>